<dbReference type="EMBL" id="JADOUA010000001">
    <property type="protein sequence ID" value="MBG6092458.1"/>
    <property type="molecule type" value="Genomic_DNA"/>
</dbReference>
<dbReference type="PRINTS" id="PR00778">
    <property type="entry name" value="HTHARSR"/>
</dbReference>
<dbReference type="SMART" id="SM00418">
    <property type="entry name" value="HTH_ARSR"/>
    <property type="match status" value="1"/>
</dbReference>
<proteinExistence type="predicted"/>
<protein>
    <submittedName>
        <fullName evidence="2">DNA-binding transcriptional ArsR family regulator</fullName>
    </submittedName>
</protein>
<keyword evidence="2" id="KW-0238">DNA-binding</keyword>
<dbReference type="AlphaFoldDB" id="A0A931DPR7"/>
<gene>
    <name evidence="2" type="ORF">IW256_006571</name>
</gene>
<organism evidence="2 3">
    <name type="scientific">Actinomadura viridis</name>
    <dbReference type="NCBI Taxonomy" id="58110"/>
    <lineage>
        <taxon>Bacteria</taxon>
        <taxon>Bacillati</taxon>
        <taxon>Actinomycetota</taxon>
        <taxon>Actinomycetes</taxon>
        <taxon>Streptosporangiales</taxon>
        <taxon>Thermomonosporaceae</taxon>
        <taxon>Actinomadura</taxon>
    </lineage>
</organism>
<dbReference type="Pfam" id="PF12840">
    <property type="entry name" value="HTH_20"/>
    <property type="match status" value="1"/>
</dbReference>
<dbReference type="CDD" id="cd00090">
    <property type="entry name" value="HTH_ARSR"/>
    <property type="match status" value="1"/>
</dbReference>
<dbReference type="SUPFAM" id="SSF46785">
    <property type="entry name" value="Winged helix' DNA-binding domain"/>
    <property type="match status" value="1"/>
</dbReference>
<dbReference type="RefSeq" id="WP_197014639.1">
    <property type="nucleotide sequence ID" value="NZ_BAABES010000012.1"/>
</dbReference>
<dbReference type="InterPro" id="IPR036388">
    <property type="entry name" value="WH-like_DNA-bd_sf"/>
</dbReference>
<name>A0A931DPR7_9ACTN</name>
<evidence type="ECO:0000259" key="1">
    <source>
        <dbReference type="PROSITE" id="PS50987"/>
    </source>
</evidence>
<dbReference type="PANTHER" id="PTHR38600">
    <property type="entry name" value="TRANSCRIPTIONAL REGULATORY PROTEIN"/>
    <property type="match status" value="1"/>
</dbReference>
<accession>A0A931DPR7</accession>
<dbReference type="InterPro" id="IPR011991">
    <property type="entry name" value="ArsR-like_HTH"/>
</dbReference>
<dbReference type="GO" id="GO:0003677">
    <property type="term" value="F:DNA binding"/>
    <property type="evidence" value="ECO:0007669"/>
    <property type="project" value="UniProtKB-KW"/>
</dbReference>
<keyword evidence="3" id="KW-1185">Reference proteome</keyword>
<comment type="caution">
    <text evidence="2">The sequence shown here is derived from an EMBL/GenBank/DDBJ whole genome shotgun (WGS) entry which is preliminary data.</text>
</comment>
<sequence length="115" mass="12761">MGEHPADLLDRVFTAVSDPTRRAILARLADSDARVTDVAGAFPISLNSTSKHIRVLERAGLVRRNVRGREHILTLEAAPLAEAAEWIEHYRRFWSDQLASLDAFVTGRDETGEAP</sequence>
<dbReference type="PROSITE" id="PS50987">
    <property type="entry name" value="HTH_ARSR_2"/>
    <property type="match status" value="1"/>
</dbReference>
<dbReference type="Proteomes" id="UP000614047">
    <property type="component" value="Unassembled WGS sequence"/>
</dbReference>
<reference evidence="2" key="1">
    <citation type="submission" date="2020-11" db="EMBL/GenBank/DDBJ databases">
        <title>Sequencing the genomes of 1000 actinobacteria strains.</title>
        <authorList>
            <person name="Klenk H.-P."/>
        </authorList>
    </citation>
    <scope>NUCLEOTIDE SEQUENCE</scope>
    <source>
        <strain evidence="2">DSM 43175</strain>
    </source>
</reference>
<dbReference type="PANTHER" id="PTHR38600:SF2">
    <property type="entry name" value="SLL0088 PROTEIN"/>
    <property type="match status" value="1"/>
</dbReference>
<dbReference type="Gene3D" id="1.10.10.10">
    <property type="entry name" value="Winged helix-like DNA-binding domain superfamily/Winged helix DNA-binding domain"/>
    <property type="match status" value="1"/>
</dbReference>
<evidence type="ECO:0000313" key="2">
    <source>
        <dbReference type="EMBL" id="MBG6092458.1"/>
    </source>
</evidence>
<evidence type="ECO:0000313" key="3">
    <source>
        <dbReference type="Proteomes" id="UP000614047"/>
    </source>
</evidence>
<dbReference type="InterPro" id="IPR036390">
    <property type="entry name" value="WH_DNA-bd_sf"/>
</dbReference>
<dbReference type="GO" id="GO:0003700">
    <property type="term" value="F:DNA-binding transcription factor activity"/>
    <property type="evidence" value="ECO:0007669"/>
    <property type="project" value="InterPro"/>
</dbReference>
<feature type="domain" description="HTH arsR-type" evidence="1">
    <location>
        <begin position="1"/>
        <end position="95"/>
    </location>
</feature>
<dbReference type="NCBIfam" id="NF033788">
    <property type="entry name" value="HTH_metalloreg"/>
    <property type="match status" value="1"/>
</dbReference>
<dbReference type="InterPro" id="IPR001845">
    <property type="entry name" value="HTH_ArsR_DNA-bd_dom"/>
</dbReference>